<dbReference type="AlphaFoldDB" id="A0A2D0ADY5"/>
<evidence type="ECO:0000313" key="1">
    <source>
        <dbReference type="EMBL" id="OWP50284.1"/>
    </source>
</evidence>
<sequence>MDQVTARLEAAERLQQLRISRALSARQHSELLDDISLAVDYMGGNSDGFEMIIAAVLDQHGHITAEGEDLIQGLGCTLTMQSPQAAYVFARLLLSMPGVDWKCP</sequence>
<comment type="caution">
    <text evidence="1">The sequence shown here is derived from an EMBL/GenBank/DDBJ whole genome shotgun (WGS) entry which is preliminary data.</text>
</comment>
<protein>
    <submittedName>
        <fullName evidence="1">Uncharacterized protein</fullName>
    </submittedName>
</protein>
<accession>A0A2D0ADY5</accession>
<dbReference type="RefSeq" id="WP_088417710.1">
    <property type="nucleotide sequence ID" value="NZ_NJBA01000004.1"/>
</dbReference>
<dbReference type="EMBL" id="NJBA01000004">
    <property type="protein sequence ID" value="OWP50284.1"/>
    <property type="molecule type" value="Genomic_DNA"/>
</dbReference>
<organism evidence="1 2">
    <name type="scientific">Pseudomonas nitroreducens</name>
    <dbReference type="NCBI Taxonomy" id="46680"/>
    <lineage>
        <taxon>Bacteria</taxon>
        <taxon>Pseudomonadati</taxon>
        <taxon>Pseudomonadota</taxon>
        <taxon>Gammaproteobacteria</taxon>
        <taxon>Pseudomonadales</taxon>
        <taxon>Pseudomonadaceae</taxon>
        <taxon>Pseudomonas</taxon>
    </lineage>
</organism>
<name>A0A2D0ADY5_PSENT</name>
<evidence type="ECO:0000313" key="2">
    <source>
        <dbReference type="Proteomes" id="UP000198145"/>
    </source>
</evidence>
<gene>
    <name evidence="1" type="ORF">CEG18_12080</name>
</gene>
<reference evidence="1 2" key="1">
    <citation type="submission" date="2017-06" db="EMBL/GenBank/DDBJ databases">
        <title>Draft genome of Pseudomonas nitroreducens DF05.</title>
        <authorList>
            <person name="Iyer R."/>
        </authorList>
    </citation>
    <scope>NUCLEOTIDE SEQUENCE [LARGE SCALE GENOMIC DNA]</scope>
    <source>
        <strain evidence="1 2">DF05</strain>
    </source>
</reference>
<dbReference type="Proteomes" id="UP000198145">
    <property type="component" value="Unassembled WGS sequence"/>
</dbReference>
<proteinExistence type="predicted"/>